<evidence type="ECO:0000259" key="6">
    <source>
        <dbReference type="Pfam" id="PF03328"/>
    </source>
</evidence>
<keyword evidence="3" id="KW-0479">Metal-binding</keyword>
<keyword evidence="7" id="KW-0456">Lyase</keyword>
<evidence type="ECO:0000313" key="7">
    <source>
        <dbReference type="EMBL" id="WFL76369.1"/>
    </source>
</evidence>
<comment type="cofactor">
    <cofactor evidence="1">
        <name>Mg(2+)</name>
        <dbReference type="ChEBI" id="CHEBI:18420"/>
    </cofactor>
</comment>
<dbReference type="PANTHER" id="PTHR32308">
    <property type="entry name" value="LYASE BETA SUBUNIT, PUTATIVE (AFU_ORTHOLOGUE AFUA_4G13030)-RELATED"/>
    <property type="match status" value="1"/>
</dbReference>
<dbReference type="Gene3D" id="3.20.20.60">
    <property type="entry name" value="Phosphoenolpyruvate-binding domains"/>
    <property type="match status" value="1"/>
</dbReference>
<feature type="domain" description="HpcH/HpaI aldolase/citrate lyase" evidence="6">
    <location>
        <begin position="25"/>
        <end position="230"/>
    </location>
</feature>
<keyword evidence="8" id="KW-1185">Reference proteome</keyword>
<protein>
    <submittedName>
        <fullName evidence="7">CoA ester lyase</fullName>
    </submittedName>
</protein>
<keyword evidence="5" id="KW-1133">Transmembrane helix</keyword>
<reference evidence="7 8" key="1">
    <citation type="submission" date="2023-03" db="EMBL/GenBank/DDBJ databases">
        <title>Altererythrobacter sp. CAU 1644 isolated from sand.</title>
        <authorList>
            <person name="Kim W."/>
        </authorList>
    </citation>
    <scope>NUCLEOTIDE SEQUENCE [LARGE SCALE GENOMIC DNA]</scope>
    <source>
        <strain evidence="7 8">CAU 1644</strain>
    </source>
</reference>
<dbReference type="EMBL" id="CP121106">
    <property type="protein sequence ID" value="WFL76369.1"/>
    <property type="molecule type" value="Genomic_DNA"/>
</dbReference>
<dbReference type="InterPro" id="IPR005000">
    <property type="entry name" value="Aldolase/citrate-lyase_domain"/>
</dbReference>
<keyword evidence="4" id="KW-0460">Magnesium</keyword>
<dbReference type="PIRSF" id="PIRSF015582">
    <property type="entry name" value="Cit_lyase_B"/>
    <property type="match status" value="1"/>
</dbReference>
<dbReference type="PANTHER" id="PTHR32308:SF0">
    <property type="entry name" value="HPCH_HPAI ALDOLASE_CITRATE LYASE DOMAIN-CONTAINING PROTEIN"/>
    <property type="match status" value="1"/>
</dbReference>
<sequence>MKLEFSRIAGMPLGTVAFSMFAASSLLFVPGSRPDRFAKAAAAGAGLVVIDLEDAVGPADKETAREAALEQAAQEPGRFAVRINAVTTAAGIRDLAALTVAATLPRTLMVPMVESATELDVVAGALGDRCPELIPLIETPRGLRDALAIVGHDKVSALMFGGADFSGELRVAVSWEPLLAARQALVLACAEARKPLIDVPFIHLDDEEGLVRECVQARAIGITAKAAIHPRQVPTIEATFSPTAEEIAEAREALQVYEENGGKAVRHKGRMLEAPMIKTYRAIIARSEGQANA</sequence>
<keyword evidence="5" id="KW-0812">Transmembrane</keyword>
<dbReference type="GO" id="GO:0016829">
    <property type="term" value="F:lyase activity"/>
    <property type="evidence" value="ECO:0007669"/>
    <property type="project" value="UniProtKB-KW"/>
</dbReference>
<evidence type="ECO:0000256" key="4">
    <source>
        <dbReference type="ARBA" id="ARBA00022842"/>
    </source>
</evidence>
<feature type="transmembrane region" description="Helical" evidence="5">
    <location>
        <begin position="6"/>
        <end position="29"/>
    </location>
</feature>
<evidence type="ECO:0000256" key="3">
    <source>
        <dbReference type="ARBA" id="ARBA00022723"/>
    </source>
</evidence>
<dbReference type="InterPro" id="IPR011206">
    <property type="entry name" value="Citrate_lyase_beta/mcl1/mcl2"/>
</dbReference>
<keyword evidence="5" id="KW-0472">Membrane</keyword>
<dbReference type="InterPro" id="IPR040442">
    <property type="entry name" value="Pyrv_kinase-like_dom_sf"/>
</dbReference>
<proteinExistence type="inferred from homology"/>
<evidence type="ECO:0000256" key="2">
    <source>
        <dbReference type="ARBA" id="ARBA00005568"/>
    </source>
</evidence>
<dbReference type="SUPFAM" id="SSF51621">
    <property type="entry name" value="Phosphoenolpyruvate/pyruvate domain"/>
    <property type="match status" value="1"/>
</dbReference>
<gene>
    <name evidence="7" type="ORF">P7228_10200</name>
</gene>
<name>A0ABY8FWG2_9SPHN</name>
<dbReference type="InterPro" id="IPR015813">
    <property type="entry name" value="Pyrv/PenolPyrv_kinase-like_dom"/>
</dbReference>
<dbReference type="RefSeq" id="WP_278015135.1">
    <property type="nucleotide sequence ID" value="NZ_CP121106.1"/>
</dbReference>
<dbReference type="Proteomes" id="UP001215827">
    <property type="component" value="Chromosome"/>
</dbReference>
<accession>A0ABY8FWG2</accession>
<evidence type="ECO:0000256" key="1">
    <source>
        <dbReference type="ARBA" id="ARBA00001946"/>
    </source>
</evidence>
<comment type="similarity">
    <text evidence="2">Belongs to the HpcH/HpaI aldolase family.</text>
</comment>
<dbReference type="Pfam" id="PF03328">
    <property type="entry name" value="HpcH_HpaI"/>
    <property type="match status" value="1"/>
</dbReference>
<organism evidence="7 8">
    <name type="scientific">Altererythrobacter arenosus</name>
    <dbReference type="NCBI Taxonomy" id="3032592"/>
    <lineage>
        <taxon>Bacteria</taxon>
        <taxon>Pseudomonadati</taxon>
        <taxon>Pseudomonadota</taxon>
        <taxon>Alphaproteobacteria</taxon>
        <taxon>Sphingomonadales</taxon>
        <taxon>Erythrobacteraceae</taxon>
        <taxon>Altererythrobacter</taxon>
    </lineage>
</organism>
<evidence type="ECO:0000256" key="5">
    <source>
        <dbReference type="SAM" id="Phobius"/>
    </source>
</evidence>
<evidence type="ECO:0000313" key="8">
    <source>
        <dbReference type="Proteomes" id="UP001215827"/>
    </source>
</evidence>